<dbReference type="AlphaFoldDB" id="A0AAE0D7X0"/>
<evidence type="ECO:0000313" key="1">
    <source>
        <dbReference type="EMBL" id="KAK2764842.1"/>
    </source>
</evidence>
<comment type="caution">
    <text evidence="1">The sequence shown here is derived from an EMBL/GenBank/DDBJ whole genome shotgun (WGS) entry which is preliminary data.</text>
</comment>
<reference evidence="1" key="1">
    <citation type="submission" date="2023-02" db="EMBL/GenBank/DDBJ databases">
        <title>Colletotrichum kahawae CIFC_Que2 genome sequencing and assembly.</title>
        <authorList>
            <person name="Baroncelli R."/>
        </authorList>
    </citation>
    <scope>NUCLEOTIDE SEQUENCE</scope>
    <source>
        <strain evidence="1">CIFC_Que2</strain>
    </source>
</reference>
<proteinExistence type="predicted"/>
<name>A0AAE0D7X0_COLKA</name>
<organism evidence="1 2">
    <name type="scientific">Colletotrichum kahawae</name>
    <name type="common">Coffee berry disease fungus</name>
    <dbReference type="NCBI Taxonomy" id="34407"/>
    <lineage>
        <taxon>Eukaryota</taxon>
        <taxon>Fungi</taxon>
        <taxon>Dikarya</taxon>
        <taxon>Ascomycota</taxon>
        <taxon>Pezizomycotina</taxon>
        <taxon>Sordariomycetes</taxon>
        <taxon>Hypocreomycetidae</taxon>
        <taxon>Glomerellales</taxon>
        <taxon>Glomerellaceae</taxon>
        <taxon>Colletotrichum</taxon>
        <taxon>Colletotrichum gloeosporioides species complex</taxon>
    </lineage>
</organism>
<evidence type="ECO:0000313" key="2">
    <source>
        <dbReference type="Proteomes" id="UP001281614"/>
    </source>
</evidence>
<dbReference type="EMBL" id="VYYT01000133">
    <property type="protein sequence ID" value="KAK2764842.1"/>
    <property type="molecule type" value="Genomic_DNA"/>
</dbReference>
<gene>
    <name evidence="1" type="ORF">CKAH01_15723</name>
</gene>
<sequence>MLFEKSTWKRGDRAGRCRRYIPSVRSIAGEPWSTTRKPTILTCSLAVMVTQGISPCTARAWERALLRRRVQASDQHRSKWNKGMPHPILQTVNPPAWARHLWTPSAGAADPSMDLDQNLTTENGYMGRRAEDWAVLEDVWVGTKWAAGIWEDEHTTDVHPPRANDGPGDLTSVAVRLPGSSAFTTSSGSS</sequence>
<dbReference type="Proteomes" id="UP001281614">
    <property type="component" value="Unassembled WGS sequence"/>
</dbReference>
<protein>
    <submittedName>
        <fullName evidence="1">Uncharacterized protein</fullName>
    </submittedName>
</protein>
<accession>A0AAE0D7X0</accession>
<keyword evidence="2" id="KW-1185">Reference proteome</keyword>